<evidence type="ECO:0000256" key="2">
    <source>
        <dbReference type="ARBA" id="ARBA00022741"/>
    </source>
</evidence>
<dbReference type="SUPFAM" id="SSF52540">
    <property type="entry name" value="P-loop containing nucleoside triphosphate hydrolases"/>
    <property type="match status" value="2"/>
</dbReference>
<keyword evidence="1" id="KW-0540">Nuclease</keyword>
<organism evidence="10 11">
    <name type="scientific">Chlamydia pecorum</name>
    <dbReference type="NCBI Taxonomy" id="85991"/>
    <lineage>
        <taxon>Bacteria</taxon>
        <taxon>Pseudomonadati</taxon>
        <taxon>Chlamydiota</taxon>
        <taxon>Chlamydiia</taxon>
        <taxon>Chlamydiales</taxon>
        <taxon>Chlamydiaceae</taxon>
        <taxon>Chlamydia/Chlamydophila group</taxon>
        <taxon>Chlamydia</taxon>
    </lineage>
</organism>
<name>A0AA40PR86_9CHLA</name>
<keyword evidence="7" id="KW-0067">ATP-binding</keyword>
<dbReference type="PANTHER" id="PTHR30591">
    <property type="entry name" value="RECBCD ENZYME SUBUNIT RECC"/>
    <property type="match status" value="1"/>
</dbReference>
<dbReference type="Gene3D" id="3.40.50.300">
    <property type="entry name" value="P-loop containing nucleotide triphosphate hydrolases"/>
    <property type="match status" value="2"/>
</dbReference>
<keyword evidence="2" id="KW-0547">Nucleotide-binding</keyword>
<dbReference type="RefSeq" id="WP_058787462.1">
    <property type="nucleotide sequence ID" value="NZ_LFRH01000001.1"/>
</dbReference>
<keyword evidence="3" id="KW-0227">DNA damage</keyword>
<dbReference type="GO" id="GO:0003677">
    <property type="term" value="F:DNA binding"/>
    <property type="evidence" value="ECO:0007669"/>
    <property type="project" value="UniProtKB-KW"/>
</dbReference>
<keyword evidence="8" id="KW-0238">DNA-binding</keyword>
<evidence type="ECO:0000256" key="3">
    <source>
        <dbReference type="ARBA" id="ARBA00022763"/>
    </source>
</evidence>
<evidence type="ECO:0000256" key="5">
    <source>
        <dbReference type="ARBA" id="ARBA00022806"/>
    </source>
</evidence>
<keyword evidence="4" id="KW-0378">Hydrolase</keyword>
<reference evidence="10 11" key="1">
    <citation type="submission" date="2015-06" db="EMBL/GenBank/DDBJ databases">
        <title>More than comparative genomics: Whole genome sequencing reveals elusive C. pecorum plasmid and re-evaluates genetic differences and phylogenetic relationships between C. pecorum from pig, cattle, sheep and koala hosts.</title>
        <authorList>
            <person name="Jelocnik M."/>
            <person name="Bachmann N.L."/>
            <person name="Kaltenboeck B."/>
            <person name="Waugh C."/>
            <person name="Woolford L."/>
            <person name="Speight N."/>
            <person name="Gillett A."/>
            <person name="Higgins D."/>
            <person name="Flanagan C."/>
            <person name="Myers G."/>
            <person name="Timms P."/>
            <person name="Polkinghorne A."/>
        </authorList>
    </citation>
    <scope>NUCLEOTIDE SEQUENCE [LARGE SCALE GENOMIC DNA]</scope>
    <source>
        <strain evidence="10 11">L1</strain>
    </source>
</reference>
<evidence type="ECO:0000256" key="8">
    <source>
        <dbReference type="ARBA" id="ARBA00023125"/>
    </source>
</evidence>
<evidence type="ECO:0000313" key="10">
    <source>
        <dbReference type="EMBL" id="KTF29073.1"/>
    </source>
</evidence>
<dbReference type="GO" id="GO:0004386">
    <property type="term" value="F:helicase activity"/>
    <property type="evidence" value="ECO:0007669"/>
    <property type="project" value="UniProtKB-KW"/>
</dbReference>
<keyword evidence="6" id="KW-0269">Exonuclease</keyword>
<dbReference type="GO" id="GO:0006281">
    <property type="term" value="P:DNA repair"/>
    <property type="evidence" value="ECO:0007669"/>
    <property type="project" value="UniProtKB-KW"/>
</dbReference>
<protein>
    <submittedName>
        <fullName evidence="10">Exodeoxyribonuclease V, gamma subunit</fullName>
    </submittedName>
</protein>
<gene>
    <name evidence="10" type="ORF">cpL1_0284</name>
</gene>
<evidence type="ECO:0000256" key="1">
    <source>
        <dbReference type="ARBA" id="ARBA00022722"/>
    </source>
</evidence>
<dbReference type="GO" id="GO:0005524">
    <property type="term" value="F:ATP binding"/>
    <property type="evidence" value="ECO:0007669"/>
    <property type="project" value="UniProtKB-KW"/>
</dbReference>
<accession>A0AA40PR86</accession>
<dbReference type="InterPro" id="IPR027417">
    <property type="entry name" value="P-loop_NTPase"/>
</dbReference>
<proteinExistence type="predicted"/>
<keyword evidence="5" id="KW-0347">Helicase</keyword>
<dbReference type="GO" id="GO:0006310">
    <property type="term" value="P:DNA recombination"/>
    <property type="evidence" value="ECO:0007669"/>
    <property type="project" value="TreeGrafter"/>
</dbReference>
<dbReference type="AlphaFoldDB" id="A0AA40PR86"/>
<evidence type="ECO:0000256" key="6">
    <source>
        <dbReference type="ARBA" id="ARBA00022839"/>
    </source>
</evidence>
<comment type="caution">
    <text evidence="10">The sequence shown here is derived from an EMBL/GenBank/DDBJ whole genome shotgun (WGS) entry which is preliminary data.</text>
</comment>
<dbReference type="GO" id="GO:0004527">
    <property type="term" value="F:exonuclease activity"/>
    <property type="evidence" value="ECO:0007669"/>
    <property type="project" value="UniProtKB-KW"/>
</dbReference>
<dbReference type="Gene3D" id="3.40.50.10930">
    <property type="match status" value="1"/>
</dbReference>
<sequence length="1015" mass="116457">MNATKHCQAIFSNSPKHLLAKLAEDISSSNQQPFTKRWILVANTTTGHWVRKELVNASSDHIFMGSTIVSSTDAVVKHLFSSICQRDPSLPDYTTLPLLIHEALINKDLQEVHNFPQMFLSPTYSMAKQLSSTFKKFFTFSQLPSGEAHLYHKLFSYLEGLFSSYKELFPKILSGLRSQPQNQSLHIFGCSSLPKHLTNFFIDLGEFFPVHFYCFSPCKEYFGDALSDKAIDFLWRTLPEHKNTTAWEQYILADRQALLTNLSHKSSISQNFFLDRDIDSLEMFLPIEGNSSLHQVQDAILHLQPLSPEELTESQQTLFVYHAHSHIREVQEVFLKIAVLLKQGVSPEEICIASSHIETYTVYLQAVFQPHIPLYFTQPPSHYGKLLKEKLLLLSSLLTQRNLQCLLQILIHPDLPHPIEPEKIPLIVRSLTKAWATLSSKNHNKNFHTLADLILDAYPFQEEFGKISLFDIWETTLPLIYHIQDFLNLYIDTDTLSYQQHFENIFSFLETAFSLSTEEFSLITSLKHSLFPKFSSLSCPFSFFIDFCLDFLSRFLSSSPLYDKPGPFVGRLSELSLIPKHYTFILGANKNVSSLNPIEFSKATAHEELAFSSSEDEENFHFLQFLISTKKELHISYLSSPDSPALPSAFLKHIQDTLKLPSIAIPAKPYTPVAFFQPTQRHISQAYHYNLAKAFCAPKRPFPPLFGFSKESPKLPHHLSLAQLVWGITSPLDLFLKTHFHLNPRPPKLLGVHPKLSPTKHNISRFWEEICLEKESSPMHNLSPFLESVFSQYQKQTQLWFHNIQNSQDLPYTAVLSHALFQDLPSKSVLLPPVTLELEQHPLHIHGKIPGVFSHGLYLCAIDPNTIVKNSPKLPDTLHELKELLERYLSSALLQISGQLPYPSHIRKLYSFHAYEELPLPFSDPQDYLRNAIDVYHTMCSTPIPLLSAACWKLLNNPEKLQKEIQRTIEEDAQTPMFSLFWNFHHRDIPQELLNLDEHVRLKILSLFQGQHGSF</sequence>
<evidence type="ECO:0000256" key="9">
    <source>
        <dbReference type="ARBA" id="ARBA00023204"/>
    </source>
</evidence>
<evidence type="ECO:0000256" key="7">
    <source>
        <dbReference type="ARBA" id="ARBA00022840"/>
    </source>
</evidence>
<evidence type="ECO:0000256" key="4">
    <source>
        <dbReference type="ARBA" id="ARBA00022801"/>
    </source>
</evidence>
<dbReference type="PANTHER" id="PTHR30591:SF1">
    <property type="entry name" value="RECBCD ENZYME SUBUNIT RECC"/>
    <property type="match status" value="1"/>
</dbReference>
<keyword evidence="9" id="KW-0234">DNA repair</keyword>
<dbReference type="EMBL" id="LFRH01000001">
    <property type="protein sequence ID" value="KTF29073.1"/>
    <property type="molecule type" value="Genomic_DNA"/>
</dbReference>
<evidence type="ECO:0000313" key="11">
    <source>
        <dbReference type="Proteomes" id="UP000054301"/>
    </source>
</evidence>
<dbReference type="Pfam" id="PF04257">
    <property type="entry name" value="Exonuc_V_gamma"/>
    <property type="match status" value="1"/>
</dbReference>
<dbReference type="Proteomes" id="UP000054301">
    <property type="component" value="Unassembled WGS sequence"/>
</dbReference>